<dbReference type="FunFam" id="3.40.1190.20:FF:000002">
    <property type="entry name" value="Bifunctional protein HldE"/>
    <property type="match status" value="1"/>
</dbReference>
<comment type="function">
    <text evidence="2 11">Catalyzes the ADP transfer from ATP to D-glycero-beta-D-manno-heptose 1-phosphate, yielding ADP-D-glycero-beta-D-manno-heptose.</text>
</comment>
<comment type="pathway">
    <text evidence="11">Nucleotide-sugar biosynthesis; ADP-L-glycero-beta-D-manno-heptose biosynthesis; ADP-L-glycero-beta-D-manno-heptose from D-glycero-beta-D-manno-heptose 7-phosphate: step 1/4.</text>
</comment>
<name>A0A078S287_BACUN</name>
<dbReference type="InterPro" id="IPR011611">
    <property type="entry name" value="PfkB_dom"/>
</dbReference>
<evidence type="ECO:0000256" key="9">
    <source>
        <dbReference type="ARBA" id="ARBA00023277"/>
    </source>
</evidence>
<dbReference type="NCBIfam" id="TIGR02198">
    <property type="entry name" value="rfaE_dom_I"/>
    <property type="match status" value="1"/>
</dbReference>
<evidence type="ECO:0000256" key="4">
    <source>
        <dbReference type="ARBA" id="ARBA00022695"/>
    </source>
</evidence>
<dbReference type="HAMAP" id="MF_01603">
    <property type="entry name" value="HldE"/>
    <property type="match status" value="1"/>
</dbReference>
<dbReference type="GO" id="GO:0097171">
    <property type="term" value="P:ADP-L-glycero-beta-D-manno-heptose biosynthetic process"/>
    <property type="evidence" value="ECO:0007669"/>
    <property type="project" value="UniProtKB-UniPathway"/>
</dbReference>
<evidence type="ECO:0000313" key="15">
    <source>
        <dbReference type="Proteomes" id="UP000028013"/>
    </source>
</evidence>
<keyword evidence="4 11" id="KW-0548">Nucleotidyltransferase</keyword>
<keyword evidence="7 11" id="KW-0067">ATP-binding</keyword>
<dbReference type="GO" id="GO:0005829">
    <property type="term" value="C:cytosol"/>
    <property type="evidence" value="ECO:0007669"/>
    <property type="project" value="TreeGrafter"/>
</dbReference>
<dbReference type="EC" id="2.7.7.70" evidence="11"/>
<dbReference type="EC" id="2.7.1.167" evidence="11"/>
<organism evidence="14 15">
    <name type="scientific">Bacteroides uniformis str. 3978 T3 ii</name>
    <dbReference type="NCBI Taxonomy" id="1339349"/>
    <lineage>
        <taxon>Bacteria</taxon>
        <taxon>Pseudomonadati</taxon>
        <taxon>Bacteroidota</taxon>
        <taxon>Bacteroidia</taxon>
        <taxon>Bacteroidales</taxon>
        <taxon>Bacteroidaceae</taxon>
        <taxon>Bacteroides</taxon>
    </lineage>
</organism>
<dbReference type="InterPro" id="IPR029056">
    <property type="entry name" value="Ribokinase-like"/>
</dbReference>
<accession>A0A078S287</accession>
<dbReference type="AlphaFoldDB" id="A0A078S287"/>
<keyword evidence="9 11" id="KW-0119">Carbohydrate metabolism</keyword>
<dbReference type="InterPro" id="IPR014729">
    <property type="entry name" value="Rossmann-like_a/b/a_fold"/>
</dbReference>
<feature type="active site" evidence="11">
    <location>
        <position position="269"/>
    </location>
</feature>
<dbReference type="InterPro" id="IPR011914">
    <property type="entry name" value="RfaE_dom_II"/>
</dbReference>
<dbReference type="InterPro" id="IPR011913">
    <property type="entry name" value="RfaE_dom_I"/>
</dbReference>
<keyword evidence="8 11" id="KW-0511">Multifunctional enzyme</keyword>
<dbReference type="Proteomes" id="UP000028013">
    <property type="component" value="Unassembled WGS sequence"/>
</dbReference>
<evidence type="ECO:0000256" key="11">
    <source>
        <dbReference type="HAMAP-Rule" id="MF_01603"/>
    </source>
</evidence>
<dbReference type="GO" id="GO:0016773">
    <property type="term" value="F:phosphotransferase activity, alcohol group as acceptor"/>
    <property type="evidence" value="ECO:0007669"/>
    <property type="project" value="InterPro"/>
</dbReference>
<proteinExistence type="inferred from homology"/>
<protein>
    <recommendedName>
        <fullName evidence="11">Bifunctional protein HldE</fullName>
    </recommendedName>
    <domain>
        <recommendedName>
            <fullName evidence="11">D-beta-D-heptose 7-phosphate kinase</fullName>
            <ecNumber evidence="11">2.7.1.167</ecNumber>
        </recommendedName>
        <alternativeName>
            <fullName evidence="11">D-beta-D-heptose 7-phosphotransferase</fullName>
        </alternativeName>
        <alternativeName>
            <fullName evidence="11">D-glycero-beta-D-manno-heptose-7-phosphate kinase</fullName>
        </alternativeName>
    </domain>
    <domain>
        <recommendedName>
            <fullName evidence="11">D-beta-D-heptose 1-phosphate adenylyltransferase</fullName>
            <ecNumber evidence="11">2.7.7.70</ecNumber>
        </recommendedName>
        <alternativeName>
            <fullName evidence="11">D-glycero-beta-D-manno-heptose 1-phosphate adenylyltransferase</fullName>
        </alternativeName>
    </domain>
</protein>
<evidence type="ECO:0000256" key="6">
    <source>
        <dbReference type="ARBA" id="ARBA00022777"/>
    </source>
</evidence>
<dbReference type="NCBIfam" id="TIGR02199">
    <property type="entry name" value="rfaE_dom_II"/>
    <property type="match status" value="1"/>
</dbReference>
<dbReference type="Pfam" id="PF00294">
    <property type="entry name" value="PfkB"/>
    <property type="match status" value="1"/>
</dbReference>
<keyword evidence="3 11" id="KW-0808">Transferase</keyword>
<keyword evidence="6 11" id="KW-0418">Kinase</keyword>
<dbReference type="UniPathway" id="UPA00356">
    <property type="reaction ID" value="UER00437"/>
</dbReference>
<dbReference type="RefSeq" id="WP_035447677.1">
    <property type="nucleotide sequence ID" value="NZ_JNHN01000159.1"/>
</dbReference>
<comment type="catalytic activity">
    <reaction evidence="10 11">
        <text>D-glycero-beta-D-manno-heptose 1-phosphate + ATP + H(+) = ADP-D-glycero-beta-D-manno-heptose + diphosphate</text>
        <dbReference type="Rhea" id="RHEA:27465"/>
        <dbReference type="ChEBI" id="CHEBI:15378"/>
        <dbReference type="ChEBI" id="CHEBI:30616"/>
        <dbReference type="ChEBI" id="CHEBI:33019"/>
        <dbReference type="ChEBI" id="CHEBI:59967"/>
        <dbReference type="ChEBI" id="CHEBI:61593"/>
        <dbReference type="EC" id="2.7.7.70"/>
    </reaction>
</comment>
<dbReference type="CDD" id="cd01172">
    <property type="entry name" value="RfaE_like"/>
    <property type="match status" value="1"/>
</dbReference>
<reference evidence="14 15" key="1">
    <citation type="submission" date="2014-04" db="EMBL/GenBank/DDBJ databases">
        <authorList>
            <person name="Sears C."/>
            <person name="Carroll K."/>
            <person name="Sack B.R."/>
            <person name="Qadri F."/>
            <person name="Myers L.L."/>
            <person name="Chung G.-T."/>
            <person name="Escheverria P."/>
            <person name="Fraser C.M."/>
            <person name="Sadzewicz L."/>
            <person name="Shefchek K.A."/>
            <person name="Tallon L."/>
            <person name="Das S.P."/>
            <person name="Daugherty S."/>
            <person name="Mongodin E.F."/>
        </authorList>
    </citation>
    <scope>NUCLEOTIDE SEQUENCE [LARGE SCALE GENOMIC DNA]</scope>
    <source>
        <strain evidence="14 15">3978 T3 ii</strain>
    </source>
</reference>
<dbReference type="PATRIC" id="fig|1339349.3.peg.1320"/>
<evidence type="ECO:0000256" key="8">
    <source>
        <dbReference type="ARBA" id="ARBA00023268"/>
    </source>
</evidence>
<feature type="domain" description="Carbohydrate kinase PfkB" evidence="12">
    <location>
        <begin position="11"/>
        <end position="306"/>
    </location>
</feature>
<evidence type="ECO:0000256" key="7">
    <source>
        <dbReference type="ARBA" id="ARBA00022840"/>
    </source>
</evidence>
<dbReference type="InterPro" id="IPR004821">
    <property type="entry name" value="Cyt_trans-like"/>
</dbReference>
<dbReference type="Pfam" id="PF01467">
    <property type="entry name" value="CTP_transf_like"/>
    <property type="match status" value="1"/>
</dbReference>
<feature type="domain" description="Cytidyltransferase-like" evidence="13">
    <location>
        <begin position="348"/>
        <end position="441"/>
    </location>
</feature>
<dbReference type="GO" id="GO:0005524">
    <property type="term" value="F:ATP binding"/>
    <property type="evidence" value="ECO:0007669"/>
    <property type="project" value="UniProtKB-UniRule"/>
</dbReference>
<dbReference type="PANTHER" id="PTHR46969:SF1">
    <property type="entry name" value="BIFUNCTIONAL PROTEIN HLDE"/>
    <property type="match status" value="1"/>
</dbReference>
<dbReference type="Gene3D" id="3.40.1190.20">
    <property type="match status" value="1"/>
</dbReference>
<dbReference type="NCBIfam" id="TIGR00125">
    <property type="entry name" value="cyt_tran_rel"/>
    <property type="match status" value="1"/>
</dbReference>
<gene>
    <name evidence="14" type="primary">rfaE</name>
    <name evidence="11" type="synonym">hldE</name>
    <name evidence="14" type="ORF">M094_0026</name>
</gene>
<comment type="subunit">
    <text evidence="11">Homodimer.</text>
</comment>
<evidence type="ECO:0000256" key="1">
    <source>
        <dbReference type="ARBA" id="ARBA00002319"/>
    </source>
</evidence>
<dbReference type="EMBL" id="JNHN01000159">
    <property type="protein sequence ID" value="KDS52425.1"/>
    <property type="molecule type" value="Genomic_DNA"/>
</dbReference>
<comment type="catalytic activity">
    <reaction evidence="11">
        <text>D-glycero-beta-D-manno-heptose 7-phosphate + ATP = D-glycero-beta-D-manno-heptose 1,7-bisphosphate + ADP + H(+)</text>
        <dbReference type="Rhea" id="RHEA:27473"/>
        <dbReference type="ChEBI" id="CHEBI:15378"/>
        <dbReference type="ChEBI" id="CHEBI:30616"/>
        <dbReference type="ChEBI" id="CHEBI:60204"/>
        <dbReference type="ChEBI" id="CHEBI:60208"/>
        <dbReference type="ChEBI" id="CHEBI:456216"/>
        <dbReference type="EC" id="2.7.1.167"/>
    </reaction>
</comment>
<comment type="similarity">
    <text evidence="11">In the N-terminal section; belongs to the carbohydrate kinase PfkB family.</text>
</comment>
<sequence length="476" mass="51710">MNTELNSIKGKKVLVIGDVMLDTYHIGNVKRISPEAPVPVVRVTRTYNVLGGAANVARNLLGLGCSPYVVSLLGNDHNGNTMQEMFADLGIRNELFHTEHPTITKTRVIGNSQQVVRLDFETENECLNEETEQKLLDAVKRALPEVDIVVISDYGKGVCNDTVCQQVISASARQGKKVIIDPKGTNWEKYRSATIITPNLKELSAVSGVDVRNEDKEIHSAADRILKEYNLTSLLVTRSEKGMSYIAPDASQDIPTEAREVYDVSGAGDTVVATLAAALAAGIPIADAIYLANKAAGIVVGKIGTSPILFKELQDELQIGKPASKLIPISQLADTIKQLRAQERKIIFTNGCFDILHKGHVCYLEKAKRLGDVLIVGLNSDSSVKRLKGESRPINDESARSTVLAALEAVDYVVIFTEDTPLNLIKTVAPDVLVKGGDYAIENIVGREYAQETVTIPFVDGYSTTKTIGAINQEKQ</sequence>
<dbReference type="SUPFAM" id="SSF53613">
    <property type="entry name" value="Ribokinase-like"/>
    <property type="match status" value="1"/>
</dbReference>
<comment type="pathway">
    <text evidence="11">Nucleotide-sugar biosynthesis; ADP-L-glycero-beta-D-manno-heptose biosynthesis; ADP-L-glycero-beta-D-manno-heptose from D-glycero-beta-D-manno-heptose 7-phosphate: step 3/4.</text>
</comment>
<feature type="region of interest" description="Ribokinase" evidence="11">
    <location>
        <begin position="1"/>
        <end position="319"/>
    </location>
</feature>
<evidence type="ECO:0000256" key="3">
    <source>
        <dbReference type="ARBA" id="ARBA00022679"/>
    </source>
</evidence>
<keyword evidence="5 11" id="KW-0547">Nucleotide-binding</keyword>
<dbReference type="PANTHER" id="PTHR46969">
    <property type="entry name" value="BIFUNCTIONAL PROTEIN HLDE"/>
    <property type="match status" value="1"/>
</dbReference>
<evidence type="ECO:0000259" key="12">
    <source>
        <dbReference type="Pfam" id="PF00294"/>
    </source>
</evidence>
<dbReference type="GO" id="GO:0033785">
    <property type="term" value="F:heptose 7-phosphate kinase activity"/>
    <property type="evidence" value="ECO:0007669"/>
    <property type="project" value="UniProtKB-UniRule"/>
</dbReference>
<evidence type="ECO:0000313" key="14">
    <source>
        <dbReference type="EMBL" id="KDS52425.1"/>
    </source>
</evidence>
<evidence type="ECO:0000259" key="13">
    <source>
        <dbReference type="Pfam" id="PF01467"/>
    </source>
</evidence>
<dbReference type="SUPFAM" id="SSF52374">
    <property type="entry name" value="Nucleotidylyl transferase"/>
    <property type="match status" value="1"/>
</dbReference>
<dbReference type="GO" id="GO:0033786">
    <property type="term" value="F:heptose-1-phosphate adenylyltransferase activity"/>
    <property type="evidence" value="ECO:0007669"/>
    <property type="project" value="UniProtKB-UniRule"/>
</dbReference>
<comment type="similarity">
    <text evidence="11">In the C-terminal section; belongs to the cytidylyltransferase family.</text>
</comment>
<evidence type="ECO:0000256" key="10">
    <source>
        <dbReference type="ARBA" id="ARBA00047428"/>
    </source>
</evidence>
<dbReference type="Gene3D" id="3.40.50.620">
    <property type="entry name" value="HUPs"/>
    <property type="match status" value="1"/>
</dbReference>
<dbReference type="NCBIfam" id="NF008454">
    <property type="entry name" value="PRK11316.1"/>
    <property type="match status" value="1"/>
</dbReference>
<dbReference type="InterPro" id="IPR023030">
    <property type="entry name" value="Bifunc_HldE"/>
</dbReference>
<comment type="function">
    <text evidence="1 11">Catalyzes the phosphorylation of D-glycero-D-manno-heptose 7-phosphate at the C-1 position to selectively form D-glycero-beta-D-manno-heptose-1,7-bisphosphate.</text>
</comment>
<evidence type="ECO:0000256" key="2">
    <source>
        <dbReference type="ARBA" id="ARBA00003753"/>
    </source>
</evidence>
<feature type="region of interest" description="Cytidylyltransferase" evidence="11">
    <location>
        <begin position="348"/>
        <end position="476"/>
    </location>
</feature>
<evidence type="ECO:0000256" key="5">
    <source>
        <dbReference type="ARBA" id="ARBA00022741"/>
    </source>
</evidence>
<feature type="binding site" evidence="11">
    <location>
        <begin position="199"/>
        <end position="202"/>
    </location>
    <ligand>
        <name>ATP</name>
        <dbReference type="ChEBI" id="CHEBI:30616"/>
    </ligand>
</feature>
<comment type="caution">
    <text evidence="14">The sequence shown here is derived from an EMBL/GenBank/DDBJ whole genome shotgun (WGS) entry which is preliminary data.</text>
</comment>